<dbReference type="Pfam" id="PF08808">
    <property type="entry name" value="RES"/>
    <property type="match status" value="1"/>
</dbReference>
<protein>
    <submittedName>
        <fullName evidence="2">RES family NAD+ phosphorylase</fullName>
    </submittedName>
</protein>
<organism evidence="2 3">
    <name type="scientific">Thermithiobacillus plumbiphilus</name>
    <dbReference type="NCBI Taxonomy" id="1729899"/>
    <lineage>
        <taxon>Bacteria</taxon>
        <taxon>Pseudomonadati</taxon>
        <taxon>Pseudomonadota</taxon>
        <taxon>Acidithiobacillia</taxon>
        <taxon>Acidithiobacillales</taxon>
        <taxon>Thermithiobacillaceae</taxon>
        <taxon>Thermithiobacillus</taxon>
    </lineage>
</organism>
<accession>A0ABU9D465</accession>
<proteinExistence type="predicted"/>
<feature type="domain" description="RES" evidence="1">
    <location>
        <begin position="15"/>
        <end position="141"/>
    </location>
</feature>
<dbReference type="SMART" id="SM00953">
    <property type="entry name" value="RES"/>
    <property type="match status" value="1"/>
</dbReference>
<sequence length="158" mass="17983">MRVWRICHADYRQSVFSGEGARRAGGRWNSRGVPVVYTSAHLSLAALELFVHLDTDLIPDQMLAAAADIPDDLHIEQITSRDLPENWHTNQCLEHLRAMGDAWNAQGRSAVLAVPSVPIPQEFNYLLNPLHADFQRIRCGVEVQEFRYDPRLWRAGKI</sequence>
<evidence type="ECO:0000313" key="3">
    <source>
        <dbReference type="Proteomes" id="UP001446205"/>
    </source>
</evidence>
<evidence type="ECO:0000313" key="2">
    <source>
        <dbReference type="EMBL" id="MEK8088355.1"/>
    </source>
</evidence>
<dbReference type="RefSeq" id="WP_341369421.1">
    <property type="nucleotide sequence ID" value="NZ_JBBPCO010000001.1"/>
</dbReference>
<gene>
    <name evidence="2" type="ORF">WOB96_01125</name>
</gene>
<keyword evidence="3" id="KW-1185">Reference proteome</keyword>
<comment type="caution">
    <text evidence="2">The sequence shown here is derived from an EMBL/GenBank/DDBJ whole genome shotgun (WGS) entry which is preliminary data.</text>
</comment>
<reference evidence="2 3" key="1">
    <citation type="submission" date="2024-04" db="EMBL/GenBank/DDBJ databases">
        <authorList>
            <person name="Abashina T."/>
            <person name="Shaikin A."/>
        </authorList>
    </citation>
    <scope>NUCLEOTIDE SEQUENCE [LARGE SCALE GENOMIC DNA]</scope>
    <source>
        <strain evidence="2 3">AAFK</strain>
    </source>
</reference>
<name>A0ABU9D465_9PROT</name>
<dbReference type="Proteomes" id="UP001446205">
    <property type="component" value="Unassembled WGS sequence"/>
</dbReference>
<evidence type="ECO:0000259" key="1">
    <source>
        <dbReference type="SMART" id="SM00953"/>
    </source>
</evidence>
<dbReference type="InterPro" id="IPR014914">
    <property type="entry name" value="RES_dom"/>
</dbReference>
<dbReference type="EMBL" id="JBBPCO010000001">
    <property type="protein sequence ID" value="MEK8088355.1"/>
    <property type="molecule type" value="Genomic_DNA"/>
</dbReference>